<reference evidence="1" key="1">
    <citation type="submission" date="2023-05" db="EMBL/GenBank/DDBJ databases">
        <title>Nepenthes gracilis genome sequencing.</title>
        <authorList>
            <person name="Fukushima K."/>
        </authorList>
    </citation>
    <scope>NUCLEOTIDE SEQUENCE</scope>
    <source>
        <strain evidence="1">SING2019-196</strain>
    </source>
</reference>
<comment type="caution">
    <text evidence="1">The sequence shown here is derived from an EMBL/GenBank/DDBJ whole genome shotgun (WGS) entry which is preliminary data.</text>
</comment>
<evidence type="ECO:0000313" key="2">
    <source>
        <dbReference type="Proteomes" id="UP001279734"/>
    </source>
</evidence>
<keyword evidence="2" id="KW-1185">Reference proteome</keyword>
<protein>
    <submittedName>
        <fullName evidence="1">Uncharacterized protein</fullName>
    </submittedName>
</protein>
<dbReference type="AlphaFoldDB" id="A0AAD3T8R4"/>
<accession>A0AAD3T8R4</accession>
<dbReference type="Proteomes" id="UP001279734">
    <property type="component" value="Unassembled WGS sequence"/>
</dbReference>
<organism evidence="1 2">
    <name type="scientific">Nepenthes gracilis</name>
    <name type="common">Slender pitcher plant</name>
    <dbReference type="NCBI Taxonomy" id="150966"/>
    <lineage>
        <taxon>Eukaryota</taxon>
        <taxon>Viridiplantae</taxon>
        <taxon>Streptophyta</taxon>
        <taxon>Embryophyta</taxon>
        <taxon>Tracheophyta</taxon>
        <taxon>Spermatophyta</taxon>
        <taxon>Magnoliopsida</taxon>
        <taxon>eudicotyledons</taxon>
        <taxon>Gunneridae</taxon>
        <taxon>Pentapetalae</taxon>
        <taxon>Caryophyllales</taxon>
        <taxon>Nepenthaceae</taxon>
        <taxon>Nepenthes</taxon>
    </lineage>
</organism>
<gene>
    <name evidence="1" type="ORF">Nepgr_026544</name>
</gene>
<dbReference type="Gene3D" id="3.40.50.2000">
    <property type="entry name" value="Glycogen Phosphorylase B"/>
    <property type="match status" value="1"/>
</dbReference>
<name>A0AAD3T8R4_NEPGR</name>
<sequence length="138" mass="15253">MEKQESFMLCALHGHPMPCLLFHATRKQLHSGDVHITFVITEFSHTGNKGPDALNGMPDLRYKTTTDGLPPLKPDTMQHSPLPCEVPAVNNLIADGLYGVSALPTAFKERDSAVGRYFFWRACLTDENALPVAVLMCQ</sequence>
<dbReference type="EMBL" id="BSYO01000028">
    <property type="protein sequence ID" value="GMH24701.1"/>
    <property type="molecule type" value="Genomic_DNA"/>
</dbReference>
<proteinExistence type="predicted"/>
<evidence type="ECO:0000313" key="1">
    <source>
        <dbReference type="EMBL" id="GMH24701.1"/>
    </source>
</evidence>